<organism evidence="1 2">
    <name type="scientific">Yeosuana aromativorans</name>
    <dbReference type="NCBI Taxonomy" id="288019"/>
    <lineage>
        <taxon>Bacteria</taxon>
        <taxon>Pseudomonadati</taxon>
        <taxon>Bacteroidota</taxon>
        <taxon>Flavobacteriia</taxon>
        <taxon>Flavobacteriales</taxon>
        <taxon>Flavobacteriaceae</taxon>
        <taxon>Yeosuana</taxon>
    </lineage>
</organism>
<protein>
    <recommendedName>
        <fullName evidence="3">Lipoprotein</fullName>
    </recommendedName>
</protein>
<keyword evidence="2" id="KW-1185">Reference proteome</keyword>
<name>A0A8J3BP70_9FLAO</name>
<evidence type="ECO:0000313" key="1">
    <source>
        <dbReference type="EMBL" id="GGK35907.1"/>
    </source>
</evidence>
<dbReference type="Proteomes" id="UP000612329">
    <property type="component" value="Unassembled WGS sequence"/>
</dbReference>
<evidence type="ECO:0008006" key="3">
    <source>
        <dbReference type="Google" id="ProtNLM"/>
    </source>
</evidence>
<evidence type="ECO:0000313" key="2">
    <source>
        <dbReference type="Proteomes" id="UP000612329"/>
    </source>
</evidence>
<accession>A0A8J3BP70</accession>
<sequence>MNINFAKYLIIVLFLAGCGKQETETKDYGFPKNENGSLNVSLELSEFKNYGLLIDRIREITCNDSIPKIVIKQKNIVRNVYPIEHCEPMIFDPDEKHYVTFRKGKPYRASTIIEIQSDSLGKKLTKDFSYYRNSNKSKKTDNYLVIIESERNEKVNGIEKFLTDLSQEYDKLKTEKELNISFWEVMPYTPPPPTMENEKPID</sequence>
<proteinExistence type="predicted"/>
<dbReference type="AlphaFoldDB" id="A0A8J3BP70"/>
<dbReference type="EMBL" id="BMNR01000027">
    <property type="protein sequence ID" value="GGK35907.1"/>
    <property type="molecule type" value="Genomic_DNA"/>
</dbReference>
<comment type="caution">
    <text evidence="1">The sequence shown here is derived from an EMBL/GenBank/DDBJ whole genome shotgun (WGS) entry which is preliminary data.</text>
</comment>
<dbReference type="RefSeq" id="WP_188655251.1">
    <property type="nucleotide sequence ID" value="NZ_BMNR01000027.1"/>
</dbReference>
<reference evidence="1" key="2">
    <citation type="submission" date="2020-09" db="EMBL/GenBank/DDBJ databases">
        <authorList>
            <person name="Sun Q."/>
            <person name="Ohkuma M."/>
        </authorList>
    </citation>
    <scope>NUCLEOTIDE SEQUENCE</scope>
    <source>
        <strain evidence="1">JCM 12862</strain>
    </source>
</reference>
<reference evidence="1" key="1">
    <citation type="journal article" date="2014" name="Int. J. Syst. Evol. Microbiol.">
        <title>Complete genome sequence of Corynebacterium casei LMG S-19264T (=DSM 44701T), isolated from a smear-ripened cheese.</title>
        <authorList>
            <consortium name="US DOE Joint Genome Institute (JGI-PGF)"/>
            <person name="Walter F."/>
            <person name="Albersmeier A."/>
            <person name="Kalinowski J."/>
            <person name="Ruckert C."/>
        </authorList>
    </citation>
    <scope>NUCLEOTIDE SEQUENCE</scope>
    <source>
        <strain evidence="1">JCM 12862</strain>
    </source>
</reference>
<gene>
    <name evidence="1" type="ORF">GCM10007962_32830</name>
</gene>
<dbReference type="PROSITE" id="PS51257">
    <property type="entry name" value="PROKAR_LIPOPROTEIN"/>
    <property type="match status" value="1"/>
</dbReference>